<dbReference type="EMBL" id="BMHI01000005">
    <property type="protein sequence ID" value="GGB40467.1"/>
    <property type="molecule type" value="Genomic_DNA"/>
</dbReference>
<dbReference type="PANTHER" id="PTHR31438:SF1">
    <property type="entry name" value="LYSINE N-ACYLTRANSFERASE C17G9.06C-RELATED"/>
    <property type="match status" value="1"/>
</dbReference>
<reference evidence="4" key="2">
    <citation type="submission" date="2020-09" db="EMBL/GenBank/DDBJ databases">
        <authorList>
            <person name="Sun Q."/>
            <person name="Zhou Y."/>
        </authorList>
    </citation>
    <scope>NUCLEOTIDE SEQUENCE</scope>
    <source>
        <strain evidence="4">CGMCC 1.15085</strain>
    </source>
</reference>
<name>A0A916WYY5_9MICO</name>
<evidence type="ECO:0000313" key="4">
    <source>
        <dbReference type="EMBL" id="GGB40467.1"/>
    </source>
</evidence>
<proteinExistence type="predicted"/>
<dbReference type="InterPro" id="IPR016181">
    <property type="entry name" value="Acyl_CoA_acyltransferase"/>
</dbReference>
<dbReference type="Gene3D" id="3.40.630.30">
    <property type="match status" value="1"/>
</dbReference>
<sequence>MTRIRLRSADQEWDTETTAGESWSAAARRIAAPAVPVAGDLSGEPKRFVVDGDPRITLRPMTHGDLRDVQRWRQAEHVQRWFGPAPSRQEIIDRYAPRIDGSEPTRMSVVEAMGRSVGFIQDYLIKDHPGYALLTPDPEAIGGDYLIGEPAWLGRGFGTKLLWIWLTGLPTAYGEGRTVFVSPDHRNGASLRILAKAGFEQGIWFDEPQRDGSVATLIGCHLDLAVVVGRGA</sequence>
<dbReference type="InterPro" id="IPR000182">
    <property type="entry name" value="GNAT_dom"/>
</dbReference>
<keyword evidence="5" id="KW-1185">Reference proteome</keyword>
<evidence type="ECO:0000256" key="2">
    <source>
        <dbReference type="SAM" id="MobiDB-lite"/>
    </source>
</evidence>
<dbReference type="AlphaFoldDB" id="A0A916WYY5"/>
<organism evidence="4 5">
    <name type="scientific">Flexivirga endophytica</name>
    <dbReference type="NCBI Taxonomy" id="1849103"/>
    <lineage>
        <taxon>Bacteria</taxon>
        <taxon>Bacillati</taxon>
        <taxon>Actinomycetota</taxon>
        <taxon>Actinomycetes</taxon>
        <taxon>Micrococcales</taxon>
        <taxon>Dermacoccaceae</taxon>
        <taxon>Flexivirga</taxon>
    </lineage>
</organism>
<dbReference type="PANTHER" id="PTHR31438">
    <property type="entry name" value="LYSINE N-ACYLTRANSFERASE C17G9.06C-RELATED"/>
    <property type="match status" value="1"/>
</dbReference>
<dbReference type="GO" id="GO:0046677">
    <property type="term" value="P:response to antibiotic"/>
    <property type="evidence" value="ECO:0007669"/>
    <property type="project" value="UniProtKB-KW"/>
</dbReference>
<accession>A0A916WYY5</accession>
<evidence type="ECO:0000259" key="3">
    <source>
        <dbReference type="PROSITE" id="PS51186"/>
    </source>
</evidence>
<evidence type="ECO:0000256" key="1">
    <source>
        <dbReference type="ARBA" id="ARBA00023251"/>
    </source>
</evidence>
<gene>
    <name evidence="4" type="ORF">GCM10011492_34100</name>
</gene>
<dbReference type="Pfam" id="PF13523">
    <property type="entry name" value="Acetyltransf_8"/>
    <property type="match status" value="1"/>
</dbReference>
<dbReference type="PROSITE" id="PS51186">
    <property type="entry name" value="GNAT"/>
    <property type="match status" value="1"/>
</dbReference>
<dbReference type="RefSeq" id="WP_188838224.1">
    <property type="nucleotide sequence ID" value="NZ_BMHI01000005.1"/>
</dbReference>
<evidence type="ECO:0000313" key="5">
    <source>
        <dbReference type="Proteomes" id="UP000636793"/>
    </source>
</evidence>
<dbReference type="SUPFAM" id="SSF55729">
    <property type="entry name" value="Acyl-CoA N-acyltransferases (Nat)"/>
    <property type="match status" value="1"/>
</dbReference>
<dbReference type="GO" id="GO:0016410">
    <property type="term" value="F:N-acyltransferase activity"/>
    <property type="evidence" value="ECO:0007669"/>
    <property type="project" value="TreeGrafter"/>
</dbReference>
<reference evidence="4" key="1">
    <citation type="journal article" date="2014" name="Int. J. Syst. Evol. Microbiol.">
        <title>Complete genome sequence of Corynebacterium casei LMG S-19264T (=DSM 44701T), isolated from a smear-ripened cheese.</title>
        <authorList>
            <consortium name="US DOE Joint Genome Institute (JGI-PGF)"/>
            <person name="Walter F."/>
            <person name="Albersmeier A."/>
            <person name="Kalinowski J."/>
            <person name="Ruckert C."/>
        </authorList>
    </citation>
    <scope>NUCLEOTIDE SEQUENCE</scope>
    <source>
        <strain evidence="4">CGMCC 1.15085</strain>
    </source>
</reference>
<comment type="caution">
    <text evidence="4">The sequence shown here is derived from an EMBL/GenBank/DDBJ whole genome shotgun (WGS) entry which is preliminary data.</text>
</comment>
<feature type="domain" description="N-acetyltransferase" evidence="3">
    <location>
        <begin position="56"/>
        <end position="223"/>
    </location>
</feature>
<protein>
    <recommendedName>
        <fullName evidence="3">N-acetyltransferase domain-containing protein</fullName>
    </recommendedName>
</protein>
<feature type="region of interest" description="Disordered" evidence="2">
    <location>
        <begin position="1"/>
        <end position="21"/>
    </location>
</feature>
<keyword evidence="1" id="KW-0046">Antibiotic resistance</keyword>
<dbReference type="Proteomes" id="UP000636793">
    <property type="component" value="Unassembled WGS sequence"/>
</dbReference>